<evidence type="ECO:0000313" key="2">
    <source>
        <dbReference type="Proteomes" id="UP000198891"/>
    </source>
</evidence>
<organism evidence="1 2">
    <name type="scientific">Herbiconiux ginsengi</name>
    <dbReference type="NCBI Taxonomy" id="381665"/>
    <lineage>
        <taxon>Bacteria</taxon>
        <taxon>Bacillati</taxon>
        <taxon>Actinomycetota</taxon>
        <taxon>Actinomycetes</taxon>
        <taxon>Micrococcales</taxon>
        <taxon>Microbacteriaceae</taxon>
        <taxon>Herbiconiux</taxon>
    </lineage>
</organism>
<dbReference type="Gene3D" id="2.40.100.20">
    <property type="match status" value="1"/>
</dbReference>
<evidence type="ECO:0008006" key="3">
    <source>
        <dbReference type="Google" id="ProtNLM"/>
    </source>
</evidence>
<gene>
    <name evidence="1" type="ORF">SAMN05216554_1851</name>
</gene>
<dbReference type="Proteomes" id="UP000198891">
    <property type="component" value="Unassembled WGS sequence"/>
</dbReference>
<protein>
    <recommendedName>
        <fullName evidence="3">Cyclophilin TM1367-like domain-containing protein</fullName>
    </recommendedName>
</protein>
<dbReference type="EMBL" id="FNPZ01000002">
    <property type="protein sequence ID" value="SDY99494.1"/>
    <property type="molecule type" value="Genomic_DNA"/>
</dbReference>
<name>A0A1H3PEC1_9MICO</name>
<evidence type="ECO:0000313" key="1">
    <source>
        <dbReference type="EMBL" id="SDY99494.1"/>
    </source>
</evidence>
<accession>A0A1H3PEC1</accession>
<dbReference type="OrthoDB" id="6537034at2"/>
<dbReference type="RefSeq" id="WP_092552263.1">
    <property type="nucleotide sequence ID" value="NZ_FNPZ01000002.1"/>
</dbReference>
<reference evidence="1 2" key="1">
    <citation type="submission" date="2016-10" db="EMBL/GenBank/DDBJ databases">
        <authorList>
            <person name="de Groot N.N."/>
        </authorList>
    </citation>
    <scope>NUCLEOTIDE SEQUENCE [LARGE SCALE GENOMIC DNA]</scope>
    <source>
        <strain evidence="1 2">CGMCC 4.3491</strain>
    </source>
</reference>
<dbReference type="AlphaFoldDB" id="A0A1H3PEC1"/>
<proteinExistence type="predicted"/>
<keyword evidence="2" id="KW-1185">Reference proteome</keyword>
<sequence>MKVNFNLAGEDVAVIEIWEDKVPLLAQTIRESLPFATYLQHGKLTGDLLLMQTKFLSDWENIFYPEDLAAEVAESGTEIRGAVSYYGPRQQISIMYGNDIPAEPLPVSAIGWVVEGADQLELIGMKTWLEPGTRVWLTLLDETDTQTDTESAAA</sequence>
<dbReference type="STRING" id="381665.SAMN05216554_1851"/>